<dbReference type="NCBIfam" id="NF004396">
    <property type="entry name" value="PRK05753.1"/>
    <property type="match status" value="1"/>
</dbReference>
<gene>
    <name evidence="3" type="ORF">JP75_23075</name>
</gene>
<dbReference type="InterPro" id="IPR023459">
    <property type="entry name" value="Tscrpt_elong_fac_GreA/B_fam"/>
</dbReference>
<evidence type="ECO:0000259" key="1">
    <source>
        <dbReference type="Pfam" id="PF01272"/>
    </source>
</evidence>
<name>A0A087LWW4_9HYPH</name>
<dbReference type="InterPro" id="IPR029462">
    <property type="entry name" value="Rnk_N"/>
</dbReference>
<dbReference type="GO" id="GO:0006354">
    <property type="term" value="P:DNA-templated transcription elongation"/>
    <property type="evidence" value="ECO:0007669"/>
    <property type="project" value="TreeGrafter"/>
</dbReference>
<feature type="domain" description="Transcription elongation factor GreA/GreB C-terminal" evidence="1">
    <location>
        <begin position="56"/>
        <end position="129"/>
    </location>
</feature>
<evidence type="ECO:0000313" key="3">
    <source>
        <dbReference type="EMBL" id="KFL29117.1"/>
    </source>
</evidence>
<reference evidence="3 4" key="1">
    <citation type="submission" date="2014-08" db="EMBL/GenBank/DDBJ databases">
        <authorList>
            <person name="Hassan Y.I."/>
            <person name="Lepp D."/>
            <person name="Zhou T."/>
        </authorList>
    </citation>
    <scope>NUCLEOTIDE SEQUENCE [LARGE SCALE GENOMIC DNA]</scope>
    <source>
        <strain evidence="3 4">IFO13584</strain>
    </source>
</reference>
<evidence type="ECO:0008006" key="5">
    <source>
        <dbReference type="Google" id="ProtNLM"/>
    </source>
</evidence>
<dbReference type="GO" id="GO:0070063">
    <property type="term" value="F:RNA polymerase binding"/>
    <property type="evidence" value="ECO:0007669"/>
    <property type="project" value="InterPro"/>
</dbReference>
<dbReference type="Gene3D" id="3.10.50.30">
    <property type="entry name" value="Transcription elongation factor, GreA/GreB, C-terminal domain"/>
    <property type="match status" value="1"/>
</dbReference>
<proteinExistence type="predicted"/>
<dbReference type="STRING" id="46914.JP75_23075"/>
<evidence type="ECO:0000313" key="4">
    <source>
        <dbReference type="Proteomes" id="UP000028981"/>
    </source>
</evidence>
<dbReference type="InterPro" id="IPR001437">
    <property type="entry name" value="Tscrpt_elong_fac_GreA/B_C"/>
</dbReference>
<comment type="caution">
    <text evidence="3">The sequence shown here is derived from an EMBL/GenBank/DDBJ whole genome shotgun (WGS) entry which is preliminary data.</text>
</comment>
<dbReference type="AlphaFoldDB" id="A0A087LWW4"/>
<dbReference type="Pfam" id="PF01272">
    <property type="entry name" value="GreA_GreB"/>
    <property type="match status" value="1"/>
</dbReference>
<protein>
    <recommendedName>
        <fullName evidence="5">Nucleoside diphosphate kinase regulator</fullName>
    </recommendedName>
</protein>
<dbReference type="PANTHER" id="PTHR30437:SF5">
    <property type="entry name" value="REGULATOR OF NUCLEOSIDE DIPHOSPHATE KINASE"/>
    <property type="match status" value="1"/>
</dbReference>
<dbReference type="OrthoDB" id="192847at2"/>
<dbReference type="RefSeq" id="WP_035087079.1">
    <property type="nucleotide sequence ID" value="NZ_JQGC01000031.1"/>
</dbReference>
<dbReference type="PANTHER" id="PTHR30437">
    <property type="entry name" value="TRANSCRIPTION ELONGATION FACTOR GREA"/>
    <property type="match status" value="1"/>
</dbReference>
<dbReference type="EMBL" id="JQGC01000031">
    <property type="protein sequence ID" value="KFL29117.1"/>
    <property type="molecule type" value="Genomic_DNA"/>
</dbReference>
<dbReference type="SUPFAM" id="SSF54534">
    <property type="entry name" value="FKBP-like"/>
    <property type="match status" value="1"/>
</dbReference>
<feature type="domain" description="Regulator of nucleoside diphosphate kinase N-terminal" evidence="2">
    <location>
        <begin position="10"/>
        <end position="50"/>
    </location>
</feature>
<dbReference type="GO" id="GO:0003677">
    <property type="term" value="F:DNA binding"/>
    <property type="evidence" value="ECO:0007669"/>
    <property type="project" value="InterPro"/>
</dbReference>
<dbReference type="Pfam" id="PF14760">
    <property type="entry name" value="Rnk_N"/>
    <property type="match status" value="1"/>
</dbReference>
<dbReference type="GO" id="GO:0032784">
    <property type="term" value="P:regulation of DNA-templated transcription elongation"/>
    <property type="evidence" value="ECO:0007669"/>
    <property type="project" value="InterPro"/>
</dbReference>
<organism evidence="3 4">
    <name type="scientific">Devosia riboflavina</name>
    <dbReference type="NCBI Taxonomy" id="46914"/>
    <lineage>
        <taxon>Bacteria</taxon>
        <taxon>Pseudomonadati</taxon>
        <taxon>Pseudomonadota</taxon>
        <taxon>Alphaproteobacteria</taxon>
        <taxon>Hyphomicrobiales</taxon>
        <taxon>Devosiaceae</taxon>
        <taxon>Devosia</taxon>
    </lineage>
</organism>
<dbReference type="InterPro" id="IPR036953">
    <property type="entry name" value="GreA/GreB_C_sf"/>
</dbReference>
<sequence length="135" mass="14640">MNDIRRDLAPAITLGRADHTKLNSLALASLERLPDLADRLLEELERAKVVADEKLPEGVVRMGSSITYVTNADKEQTVTLVYPADADIEAGRISVMTPIGTALVGLKVGQSITWRDRADKRHKLTVVSVLAPAIA</sequence>
<dbReference type="Proteomes" id="UP000028981">
    <property type="component" value="Unassembled WGS sequence"/>
</dbReference>
<accession>A0A087LWW4</accession>
<keyword evidence="4" id="KW-1185">Reference proteome</keyword>
<evidence type="ECO:0000259" key="2">
    <source>
        <dbReference type="Pfam" id="PF14760"/>
    </source>
</evidence>